<evidence type="ECO:0000256" key="6">
    <source>
        <dbReference type="ARBA" id="ARBA00022989"/>
    </source>
</evidence>
<organism evidence="9 10">
    <name type="scientific">Fictibacillus barbaricus</name>
    <dbReference type="NCBI Taxonomy" id="182136"/>
    <lineage>
        <taxon>Bacteria</taxon>
        <taxon>Bacillati</taxon>
        <taxon>Bacillota</taxon>
        <taxon>Bacilli</taxon>
        <taxon>Bacillales</taxon>
        <taxon>Fictibacillaceae</taxon>
        <taxon>Fictibacillus</taxon>
    </lineage>
</organism>
<dbReference type="InterPro" id="IPR000060">
    <property type="entry name" value="BCCT_transptr"/>
</dbReference>
<dbReference type="PANTHER" id="PTHR30047">
    <property type="entry name" value="HIGH-AFFINITY CHOLINE TRANSPORT PROTEIN-RELATED"/>
    <property type="match status" value="1"/>
</dbReference>
<feature type="transmembrane region" description="Helical" evidence="8">
    <location>
        <begin position="190"/>
        <end position="213"/>
    </location>
</feature>
<keyword evidence="10" id="KW-1185">Reference proteome</keyword>
<feature type="transmembrane region" description="Helical" evidence="8">
    <location>
        <begin position="314"/>
        <end position="332"/>
    </location>
</feature>
<dbReference type="PROSITE" id="PS01303">
    <property type="entry name" value="BCCT"/>
    <property type="match status" value="1"/>
</dbReference>
<name>A0ABU1U0K6_9BACL</name>
<feature type="transmembrane region" description="Helical" evidence="8">
    <location>
        <begin position="49"/>
        <end position="68"/>
    </location>
</feature>
<comment type="subcellular location">
    <subcellularLocation>
        <location evidence="1">Cell membrane</location>
        <topology evidence="1">Multi-pass membrane protein</topology>
    </subcellularLocation>
</comment>
<proteinExistence type="inferred from homology"/>
<dbReference type="EMBL" id="JAVDWA010000003">
    <property type="protein sequence ID" value="MDR7073009.1"/>
    <property type="molecule type" value="Genomic_DNA"/>
</dbReference>
<evidence type="ECO:0000256" key="2">
    <source>
        <dbReference type="ARBA" id="ARBA00005658"/>
    </source>
</evidence>
<feature type="transmembrane region" description="Helical" evidence="8">
    <location>
        <begin position="259"/>
        <end position="283"/>
    </location>
</feature>
<evidence type="ECO:0000256" key="1">
    <source>
        <dbReference type="ARBA" id="ARBA00004651"/>
    </source>
</evidence>
<dbReference type="Proteomes" id="UP001258181">
    <property type="component" value="Unassembled WGS sequence"/>
</dbReference>
<reference evidence="9 10" key="1">
    <citation type="submission" date="2023-07" db="EMBL/GenBank/DDBJ databases">
        <title>Sorghum-associated microbial communities from plants grown in Nebraska, USA.</title>
        <authorList>
            <person name="Schachtman D."/>
        </authorList>
    </citation>
    <scope>NUCLEOTIDE SEQUENCE [LARGE SCALE GENOMIC DNA]</scope>
    <source>
        <strain evidence="9 10">BE211</strain>
    </source>
</reference>
<dbReference type="NCBIfam" id="TIGR00842">
    <property type="entry name" value="bcct"/>
    <property type="match status" value="1"/>
</dbReference>
<comment type="caution">
    <text evidence="9">The sequence shown here is derived from an EMBL/GenBank/DDBJ whole genome shotgun (WGS) entry which is preliminary data.</text>
</comment>
<gene>
    <name evidence="9" type="ORF">J2X07_001995</name>
</gene>
<keyword evidence="3" id="KW-0813">Transport</keyword>
<protein>
    <submittedName>
        <fullName evidence="9">Glycine betaine transporter</fullName>
    </submittedName>
</protein>
<dbReference type="RefSeq" id="WP_310258429.1">
    <property type="nucleotide sequence ID" value="NZ_JAVDWA010000003.1"/>
</dbReference>
<evidence type="ECO:0000256" key="5">
    <source>
        <dbReference type="ARBA" id="ARBA00022692"/>
    </source>
</evidence>
<evidence type="ECO:0000256" key="3">
    <source>
        <dbReference type="ARBA" id="ARBA00022448"/>
    </source>
</evidence>
<dbReference type="InterPro" id="IPR018093">
    <property type="entry name" value="BCCT_CS"/>
</dbReference>
<evidence type="ECO:0000256" key="7">
    <source>
        <dbReference type="ARBA" id="ARBA00023136"/>
    </source>
</evidence>
<feature type="transmembrane region" description="Helical" evidence="8">
    <location>
        <begin position="402"/>
        <end position="429"/>
    </location>
</feature>
<feature type="transmembrane region" description="Helical" evidence="8">
    <location>
        <begin position="89"/>
        <end position="108"/>
    </location>
</feature>
<evidence type="ECO:0000313" key="10">
    <source>
        <dbReference type="Proteomes" id="UP001258181"/>
    </source>
</evidence>
<feature type="transmembrane region" description="Helical" evidence="8">
    <location>
        <begin position="225"/>
        <end position="247"/>
    </location>
</feature>
<keyword evidence="6 8" id="KW-1133">Transmembrane helix</keyword>
<evidence type="ECO:0000256" key="4">
    <source>
        <dbReference type="ARBA" id="ARBA00022475"/>
    </source>
</evidence>
<accession>A0ABU1U0K6</accession>
<feature type="transmembrane region" description="Helical" evidence="8">
    <location>
        <begin position="468"/>
        <end position="488"/>
    </location>
</feature>
<evidence type="ECO:0000313" key="9">
    <source>
        <dbReference type="EMBL" id="MDR7073009.1"/>
    </source>
</evidence>
<keyword evidence="5 8" id="KW-0812">Transmembrane</keyword>
<dbReference type="PANTHER" id="PTHR30047:SF7">
    <property type="entry name" value="HIGH-AFFINITY CHOLINE TRANSPORT PROTEIN"/>
    <property type="match status" value="1"/>
</dbReference>
<feature type="transmembrane region" description="Helical" evidence="8">
    <location>
        <begin position="441"/>
        <end position="462"/>
    </location>
</feature>
<keyword evidence="7 8" id="KW-0472">Membrane</keyword>
<keyword evidence="4" id="KW-1003">Cell membrane</keyword>
<evidence type="ECO:0000256" key="8">
    <source>
        <dbReference type="SAM" id="Phobius"/>
    </source>
</evidence>
<feature type="transmembrane region" description="Helical" evidence="8">
    <location>
        <begin position="344"/>
        <end position="367"/>
    </location>
</feature>
<feature type="transmembrane region" description="Helical" evidence="8">
    <location>
        <begin position="12"/>
        <end position="29"/>
    </location>
</feature>
<comment type="similarity">
    <text evidence="2">Belongs to the BCCT transporter (TC 2.A.15) family.</text>
</comment>
<sequence>MNFAHFKERSVFYISLLLTIIFIVWGIFFKKSLANVTNHIYNYSIDSLGWIYLASALFFVLFSVYIFFSKYGRIRLGEPTDRPEFKTSSWLAMLFGAGMGIGIVYWSVAEPVTHYVTPPYGEGYTDASAKLAMKYTFFHWGLHPWAIYAVIGLALAFFQYNKKLPASISSAFYPLLGDKIYGPIGKTIDILAVFATVFGIATSLGFGALQITGGLHALLDVPNTLTIQIIVITVATILFLISITTGLEKGIQYLSNTAMILSFLIMLLVLVLGPTFVIFNLFFNSMGNYLNDFIQMSLRSAPFSKGEWIGNWTLFYWAWWIAWAPFVGMFIARVSKGRTIKEFIVGVLVVPTLGTCFWVAIFGGTALDIVHNLGNHELAKKIVDNVSLSIFYLFDYLPLSSLLSVIGFAVVITYYITVADTSTFVLGMLSESGNLNPSNKIKITWGVIQSLVAVVLLAAGGLTVLQTVSIATALPFAIIMVFMCWSLIKGLRNEYKKITQKEKM</sequence>
<dbReference type="Pfam" id="PF02028">
    <property type="entry name" value="BCCT"/>
    <property type="match status" value="1"/>
</dbReference>
<feature type="transmembrane region" description="Helical" evidence="8">
    <location>
        <begin position="137"/>
        <end position="158"/>
    </location>
</feature>